<dbReference type="GO" id="GO:0005576">
    <property type="term" value="C:extracellular region"/>
    <property type="evidence" value="ECO:0007669"/>
    <property type="project" value="TreeGrafter"/>
</dbReference>
<evidence type="ECO:0000259" key="3">
    <source>
        <dbReference type="PROSITE" id="PS51767"/>
    </source>
</evidence>
<dbReference type="GO" id="GO:0006508">
    <property type="term" value="P:proteolysis"/>
    <property type="evidence" value="ECO:0007669"/>
    <property type="project" value="UniProtKB-KW"/>
</dbReference>
<dbReference type="PANTHER" id="PTHR47967">
    <property type="entry name" value="OS07G0603500 PROTEIN-RELATED"/>
    <property type="match status" value="1"/>
</dbReference>
<dbReference type="InterPro" id="IPR032799">
    <property type="entry name" value="TAXi_C"/>
</dbReference>
<dbReference type="InterPro" id="IPR051708">
    <property type="entry name" value="Plant_Aspart_Prot_A1"/>
</dbReference>
<evidence type="ECO:0000256" key="1">
    <source>
        <dbReference type="ARBA" id="ARBA00022670"/>
    </source>
</evidence>
<dbReference type="PANTHER" id="PTHR47967:SF128">
    <property type="entry name" value="ASPARTIC PROTEINASE CDR1-LIKE"/>
    <property type="match status" value="1"/>
</dbReference>
<name>A0A9Q1KY56_9CARY</name>
<dbReference type="PROSITE" id="PS51767">
    <property type="entry name" value="PEPTIDASE_A1"/>
    <property type="match status" value="1"/>
</dbReference>
<protein>
    <recommendedName>
        <fullName evidence="3">Peptidase A1 domain-containing protein</fullName>
    </recommendedName>
</protein>
<dbReference type="GO" id="GO:0008233">
    <property type="term" value="F:peptidase activity"/>
    <property type="evidence" value="ECO:0007669"/>
    <property type="project" value="UniProtKB-KW"/>
</dbReference>
<organism evidence="4 5">
    <name type="scientific">Carnegiea gigantea</name>
    <dbReference type="NCBI Taxonomy" id="171969"/>
    <lineage>
        <taxon>Eukaryota</taxon>
        <taxon>Viridiplantae</taxon>
        <taxon>Streptophyta</taxon>
        <taxon>Embryophyta</taxon>
        <taxon>Tracheophyta</taxon>
        <taxon>Spermatophyta</taxon>
        <taxon>Magnoliopsida</taxon>
        <taxon>eudicotyledons</taxon>
        <taxon>Gunneridae</taxon>
        <taxon>Pentapetalae</taxon>
        <taxon>Caryophyllales</taxon>
        <taxon>Cactineae</taxon>
        <taxon>Cactaceae</taxon>
        <taxon>Cactoideae</taxon>
        <taxon>Echinocereeae</taxon>
        <taxon>Carnegiea</taxon>
    </lineage>
</organism>
<keyword evidence="2" id="KW-0378">Hydrolase</keyword>
<reference evidence="4" key="1">
    <citation type="submission" date="2022-04" db="EMBL/GenBank/DDBJ databases">
        <title>Carnegiea gigantea Genome sequencing and assembly v2.</title>
        <authorList>
            <person name="Copetti D."/>
            <person name="Sanderson M.J."/>
            <person name="Burquez A."/>
            <person name="Wojciechowski M.F."/>
        </authorList>
    </citation>
    <scope>NUCLEOTIDE SEQUENCE</scope>
    <source>
        <strain evidence="4">SGP5-SGP5p</strain>
        <tissue evidence="4">Aerial part</tissue>
    </source>
</reference>
<evidence type="ECO:0000256" key="2">
    <source>
        <dbReference type="ARBA" id="ARBA00022801"/>
    </source>
</evidence>
<dbReference type="SUPFAM" id="SSF50630">
    <property type="entry name" value="Acid proteases"/>
    <property type="match status" value="1"/>
</dbReference>
<dbReference type="Gene3D" id="2.40.70.10">
    <property type="entry name" value="Acid Proteases"/>
    <property type="match status" value="1"/>
</dbReference>
<evidence type="ECO:0000313" key="4">
    <source>
        <dbReference type="EMBL" id="KAJ8451008.1"/>
    </source>
</evidence>
<dbReference type="InterPro" id="IPR033121">
    <property type="entry name" value="PEPTIDASE_A1"/>
</dbReference>
<gene>
    <name evidence="4" type="ORF">Cgig2_032633</name>
</gene>
<accession>A0A9Q1KY56</accession>
<comment type="caution">
    <text evidence="4">The sequence shown here is derived from an EMBL/GenBank/DDBJ whole genome shotgun (WGS) entry which is preliminary data.</text>
</comment>
<dbReference type="Proteomes" id="UP001153076">
    <property type="component" value="Unassembled WGS sequence"/>
</dbReference>
<keyword evidence="1" id="KW-0645">Protease</keyword>
<evidence type="ECO:0000313" key="5">
    <source>
        <dbReference type="Proteomes" id="UP001153076"/>
    </source>
</evidence>
<dbReference type="AlphaFoldDB" id="A0A9Q1KY56"/>
<sequence length="315" mass="36169">MVLRMGSDVKVIPGMKTTPMPSVPEGPHTAYYLNLEGISVAKKRLNIPPDVFKVKGDHSGGCVIDTGTSVTLLVTEAFQVFEQELTKYVLRRNKDLKRIVPELGYEICFERIAPPTKVRLPWVKFHFENNADFIIKYEGAFYIGFTQADKPMVCSTIVKSTEKYRKITLLGGEQQVNHQIIYDTVNQQLMVHPWFARTYSIVQMNSEYHWMTLIEAIQQGNHRITFDTKNEKLRLCEEDRAQGTGKIEIKWKRHHIIIIPSSLHPNDVIFRAEMSLQDWLCIVKLGLGKFHSSSNSFQFQTIYLALDTGSDVSWT</sequence>
<dbReference type="Pfam" id="PF14541">
    <property type="entry name" value="TAXi_C"/>
    <property type="match status" value="1"/>
</dbReference>
<feature type="domain" description="Peptidase A1" evidence="3">
    <location>
        <begin position="1"/>
        <end position="192"/>
    </location>
</feature>
<dbReference type="EMBL" id="JAKOGI010000012">
    <property type="protein sequence ID" value="KAJ8451008.1"/>
    <property type="molecule type" value="Genomic_DNA"/>
</dbReference>
<keyword evidence="5" id="KW-1185">Reference proteome</keyword>
<proteinExistence type="predicted"/>
<dbReference type="OrthoDB" id="2747330at2759"/>
<dbReference type="InterPro" id="IPR021109">
    <property type="entry name" value="Peptidase_aspartic_dom_sf"/>
</dbReference>